<dbReference type="SMART" id="SM00054">
    <property type="entry name" value="EFh"/>
    <property type="match status" value="2"/>
</dbReference>
<reference evidence="3" key="1">
    <citation type="submission" date="2023-07" db="EMBL/GenBank/DDBJ databases">
        <authorList>
            <consortium name="AG Swart"/>
            <person name="Singh M."/>
            <person name="Singh A."/>
            <person name="Seah K."/>
            <person name="Emmerich C."/>
        </authorList>
    </citation>
    <scope>NUCLEOTIDE SEQUENCE</scope>
    <source>
        <strain evidence="3">DP1</strain>
    </source>
</reference>
<dbReference type="PROSITE" id="PS00018">
    <property type="entry name" value="EF_HAND_1"/>
    <property type="match status" value="2"/>
</dbReference>
<keyword evidence="4" id="KW-1185">Reference proteome</keyword>
<dbReference type="InterPro" id="IPR018247">
    <property type="entry name" value="EF_Hand_1_Ca_BS"/>
</dbReference>
<dbReference type="EMBL" id="CAMPGE010027555">
    <property type="protein sequence ID" value="CAI2385175.1"/>
    <property type="molecule type" value="Genomic_DNA"/>
</dbReference>
<organism evidence="3 4">
    <name type="scientific">Euplotes crassus</name>
    <dbReference type="NCBI Taxonomy" id="5936"/>
    <lineage>
        <taxon>Eukaryota</taxon>
        <taxon>Sar</taxon>
        <taxon>Alveolata</taxon>
        <taxon>Ciliophora</taxon>
        <taxon>Intramacronucleata</taxon>
        <taxon>Spirotrichea</taxon>
        <taxon>Hypotrichia</taxon>
        <taxon>Euplotida</taxon>
        <taxon>Euplotidae</taxon>
        <taxon>Moneuplotes</taxon>
    </lineage>
</organism>
<dbReference type="PROSITE" id="PS50222">
    <property type="entry name" value="EF_HAND_2"/>
    <property type="match status" value="2"/>
</dbReference>
<protein>
    <recommendedName>
        <fullName evidence="2">EF-hand domain-containing protein</fullName>
    </recommendedName>
</protein>
<name>A0AAD2DA49_EUPCR</name>
<dbReference type="InterPro" id="IPR011992">
    <property type="entry name" value="EF-hand-dom_pair"/>
</dbReference>
<dbReference type="InterPro" id="IPR002048">
    <property type="entry name" value="EF_hand_dom"/>
</dbReference>
<sequence>MSDEIDAILGDEAKLQEVVDHCFQEADANGDGTIDVQEFEAHMKMVYEDISIPTPTQENMETYMGTLDINSDGKLDKDEFKKYVVDMLNKDKESRTS</sequence>
<evidence type="ECO:0000313" key="4">
    <source>
        <dbReference type="Proteomes" id="UP001295684"/>
    </source>
</evidence>
<gene>
    <name evidence="3" type="ORF">ECRASSUSDP1_LOCUS26723</name>
</gene>
<evidence type="ECO:0000256" key="1">
    <source>
        <dbReference type="ARBA" id="ARBA00022837"/>
    </source>
</evidence>
<dbReference type="GO" id="GO:0005509">
    <property type="term" value="F:calcium ion binding"/>
    <property type="evidence" value="ECO:0007669"/>
    <property type="project" value="InterPro"/>
</dbReference>
<evidence type="ECO:0000259" key="2">
    <source>
        <dbReference type="PROSITE" id="PS50222"/>
    </source>
</evidence>
<accession>A0AAD2DA49</accession>
<dbReference type="AlphaFoldDB" id="A0AAD2DA49"/>
<dbReference type="SUPFAM" id="SSF47473">
    <property type="entry name" value="EF-hand"/>
    <property type="match status" value="1"/>
</dbReference>
<feature type="domain" description="EF-hand" evidence="2">
    <location>
        <begin position="14"/>
        <end position="49"/>
    </location>
</feature>
<evidence type="ECO:0000313" key="3">
    <source>
        <dbReference type="EMBL" id="CAI2385175.1"/>
    </source>
</evidence>
<dbReference type="Proteomes" id="UP001295684">
    <property type="component" value="Unassembled WGS sequence"/>
</dbReference>
<proteinExistence type="predicted"/>
<feature type="domain" description="EF-hand" evidence="2">
    <location>
        <begin position="55"/>
        <end position="90"/>
    </location>
</feature>
<keyword evidence="1" id="KW-0106">Calcium</keyword>
<dbReference type="Pfam" id="PF13499">
    <property type="entry name" value="EF-hand_7"/>
    <property type="match status" value="1"/>
</dbReference>
<dbReference type="Gene3D" id="1.10.238.10">
    <property type="entry name" value="EF-hand"/>
    <property type="match status" value="1"/>
</dbReference>
<comment type="caution">
    <text evidence="3">The sequence shown here is derived from an EMBL/GenBank/DDBJ whole genome shotgun (WGS) entry which is preliminary data.</text>
</comment>